<reference evidence="4" key="1">
    <citation type="submission" date="2021-11" db="EMBL/GenBank/DDBJ databases">
        <title>Description of novel Flavobacterium species.</title>
        <authorList>
            <person name="Saticioglu I.B."/>
            <person name="Ay H."/>
            <person name="Altun S."/>
            <person name="Duman M."/>
        </authorList>
    </citation>
    <scope>NUCLEOTIDE SEQUENCE</scope>
    <source>
        <strain evidence="4">F-30</strain>
    </source>
</reference>
<dbReference type="Gene3D" id="3.40.50.1110">
    <property type="entry name" value="SGNH hydrolase"/>
    <property type="match status" value="2"/>
</dbReference>
<comment type="caution">
    <text evidence="4">The sequence shown here is derived from an EMBL/GenBank/DDBJ whole genome shotgun (WGS) entry which is preliminary data.</text>
</comment>
<evidence type="ECO:0000256" key="1">
    <source>
        <dbReference type="ARBA" id="ARBA00022801"/>
    </source>
</evidence>
<dbReference type="Gene3D" id="2.60.40.10">
    <property type="entry name" value="Immunoglobulins"/>
    <property type="match status" value="1"/>
</dbReference>
<dbReference type="InterPro" id="IPR036514">
    <property type="entry name" value="SGNH_hydro_sf"/>
</dbReference>
<accession>A0ABS8MH76</accession>
<evidence type="ECO:0000313" key="5">
    <source>
        <dbReference type="Proteomes" id="UP001430679"/>
    </source>
</evidence>
<keyword evidence="1" id="KW-0378">Hydrolase</keyword>
<dbReference type="Proteomes" id="UP001430679">
    <property type="component" value="Unassembled WGS sequence"/>
</dbReference>
<dbReference type="InterPro" id="IPR039329">
    <property type="entry name" value="SIAE"/>
</dbReference>
<organism evidence="4 5">
    <name type="scientific">Flavobacterium piscisymbiosum</name>
    <dbReference type="NCBI Taxonomy" id="2893753"/>
    <lineage>
        <taxon>Bacteria</taxon>
        <taxon>Pseudomonadati</taxon>
        <taxon>Bacteroidota</taxon>
        <taxon>Flavobacteriia</taxon>
        <taxon>Flavobacteriales</taxon>
        <taxon>Flavobacteriaceae</taxon>
        <taxon>Flavobacterium</taxon>
    </lineage>
</organism>
<sequence length="635" mass="71615">MKRIFSLLFLAIFTGAFAKVSLPKFFSDHMVLQREATITVYGWAGSGKTVKVSFNNKNLETKANQKGEWSIDFPAEKAGGPFEMKISEENTITFKDIYIGDVWFCSGQSNMGWKLEDALNGKEELSKANYEKIKLLQVSRTMAGTPQKDIEKGQWETCSPKSGEGFSAVAYFFGRELFQKYNVAIGLINSSWGGTNIEAWMSEDLMGKHASARKVIDKMKTMNFSDTVETYKKEFKAWEEKADRLDVGTQEKWHEKTYNTSSWKPINLPVYWSKAKITPNDGVIWVTRSFDLTAKDLASDDIILSIGRVDNEDITYINGIKVGESTQKDLDRFYKVPKTVLVAGKNIITIRVKNTGDIGGFRGDASSLNLKTASQKLSLAGEWRYEVGTKDIEEVPERQHPTKYATSLYNGMVAPFFGIKIKGIIWYQAEANSKNAKEYATMFQEMITDWRKNWKSDVPFIFAQLPNYDNQNNRWITLRESQAKALNLKNTGMAVLIDVGENDNIHPIHKQVVGKRMALIAQNIAYGEKEVPASAPVFDSYKADKNSITVTFKEGTFATESVKSNINGFMIAGSDKKFYPANAFLQADLKTIKLTSSEVSHPVEVRYLWADAPGEIMLYNTSGLPTPPFRTDNWQ</sequence>
<keyword evidence="5" id="KW-1185">Reference proteome</keyword>
<dbReference type="SUPFAM" id="SSF52266">
    <property type="entry name" value="SGNH hydrolase"/>
    <property type="match status" value="1"/>
</dbReference>
<dbReference type="RefSeq" id="WP_230038152.1">
    <property type="nucleotide sequence ID" value="NZ_JAJJMM010000001.1"/>
</dbReference>
<gene>
    <name evidence="4" type="ORF">LNP81_17695</name>
</gene>
<evidence type="ECO:0000313" key="4">
    <source>
        <dbReference type="EMBL" id="MCC9064845.1"/>
    </source>
</evidence>
<protein>
    <submittedName>
        <fullName evidence="4">Sialate O-acetylesterase</fullName>
    </submittedName>
</protein>
<dbReference type="PANTHER" id="PTHR22901">
    <property type="entry name" value="SIALATE O-ACETYLESTERASE"/>
    <property type="match status" value="1"/>
</dbReference>
<feature type="domain" description="Sialate O-acetylesterase" evidence="3">
    <location>
        <begin position="407"/>
        <end position="518"/>
    </location>
</feature>
<dbReference type="PANTHER" id="PTHR22901:SF0">
    <property type="entry name" value="SIALATE O-ACETYLESTERASE"/>
    <property type="match status" value="1"/>
</dbReference>
<dbReference type="InterPro" id="IPR008979">
    <property type="entry name" value="Galactose-bd-like_sf"/>
</dbReference>
<feature type="signal peptide" evidence="2">
    <location>
        <begin position="1"/>
        <end position="18"/>
    </location>
</feature>
<dbReference type="InterPro" id="IPR005181">
    <property type="entry name" value="SASA"/>
</dbReference>
<dbReference type="SUPFAM" id="SSF49785">
    <property type="entry name" value="Galactose-binding domain-like"/>
    <property type="match status" value="1"/>
</dbReference>
<evidence type="ECO:0000256" key="2">
    <source>
        <dbReference type="SAM" id="SignalP"/>
    </source>
</evidence>
<proteinExistence type="predicted"/>
<dbReference type="EMBL" id="JAJJMM010000001">
    <property type="protein sequence ID" value="MCC9064845.1"/>
    <property type="molecule type" value="Genomic_DNA"/>
</dbReference>
<dbReference type="InterPro" id="IPR013783">
    <property type="entry name" value="Ig-like_fold"/>
</dbReference>
<name>A0ABS8MH76_9FLAO</name>
<evidence type="ECO:0000259" key="3">
    <source>
        <dbReference type="Pfam" id="PF03629"/>
    </source>
</evidence>
<keyword evidence="2" id="KW-0732">Signal</keyword>
<feature type="chain" id="PRO_5046701504" evidence="2">
    <location>
        <begin position="19"/>
        <end position="635"/>
    </location>
</feature>
<dbReference type="Pfam" id="PF03629">
    <property type="entry name" value="SASA"/>
    <property type="match status" value="1"/>
</dbReference>